<evidence type="ECO:0000256" key="1">
    <source>
        <dbReference type="SAM" id="Phobius"/>
    </source>
</evidence>
<accession>A0A7R6TNH2</accession>
<reference evidence="3" key="1">
    <citation type="submission" date="2020-01" db="EMBL/GenBank/DDBJ databases">
        <title>Phosphoaccumulans saitamaens gen. nov., sp. nov., a polyphosphate accumulating bacterium isolated from surface river water.</title>
        <authorList>
            <person name="Watanabe K."/>
            <person name="Suda W."/>
        </authorList>
    </citation>
    <scope>NUCLEOTIDE SEQUENCE [LARGE SCALE GENOMIC DNA]</scope>
    <source>
        <strain evidence="3">ICHIAU1</strain>
    </source>
</reference>
<dbReference type="PANTHER" id="PTHR32309">
    <property type="entry name" value="TYROSINE-PROTEIN KINASE"/>
    <property type="match status" value="1"/>
</dbReference>
<dbReference type="Proteomes" id="UP000463961">
    <property type="component" value="Chromosome"/>
</dbReference>
<dbReference type="PANTHER" id="PTHR32309:SF13">
    <property type="entry name" value="FERRIC ENTEROBACTIN TRANSPORT PROTEIN FEPE"/>
    <property type="match status" value="1"/>
</dbReference>
<dbReference type="AlphaFoldDB" id="A0A7R6TNH2"/>
<organism evidence="2 3">
    <name type="scientific">Fluviibacter phosphoraccumulans</name>
    <dbReference type="NCBI Taxonomy" id="1751046"/>
    <lineage>
        <taxon>Bacteria</taxon>
        <taxon>Pseudomonadati</taxon>
        <taxon>Pseudomonadota</taxon>
        <taxon>Betaproteobacteria</taxon>
        <taxon>Rhodocyclales</taxon>
        <taxon>Fluviibacteraceae</taxon>
        <taxon>Fluviibacter</taxon>
    </lineage>
</organism>
<protein>
    <recommendedName>
        <fullName evidence="4">Polysaccharide chain length determinant N-terminal domain-containing protein</fullName>
    </recommendedName>
</protein>
<keyword evidence="3" id="KW-1185">Reference proteome</keyword>
<dbReference type="InterPro" id="IPR050445">
    <property type="entry name" value="Bact_polysacc_biosynth/exp"/>
</dbReference>
<keyword evidence="1" id="KW-0812">Transmembrane</keyword>
<sequence>MKENPQEMNLPSQDDDEISLWDIVEFLKEGWRWLTGGVVVGAVGAVGFVLVTPSQFETTAIVQPATVGMPTTTTTRGAEVEPVAQTLERLKLPTFYDEAMLQACQAPSRQALSGSVKASQVKGNALIQVSYRAPTTALAEACVNAVVGQLTRSQTTMAEPVIKTLEEQLVLTKKQLTEAEGFQGQLEKRAASSADGASLLMLNALSKREEIVRLQKLLIEQKVQLSAPLTQPMQLLEPIYAPERPVAPKKLPVLAGGLLGGLVLGGLAFFVRRSWLGRKAA</sequence>
<dbReference type="GO" id="GO:0004713">
    <property type="term" value="F:protein tyrosine kinase activity"/>
    <property type="evidence" value="ECO:0007669"/>
    <property type="project" value="TreeGrafter"/>
</dbReference>
<name>A0A7R6TNH2_9RHOO</name>
<evidence type="ECO:0000313" key="3">
    <source>
        <dbReference type="Proteomes" id="UP000463961"/>
    </source>
</evidence>
<gene>
    <name evidence="2" type="ORF">ICHIAU1_02720</name>
</gene>
<evidence type="ECO:0008006" key="4">
    <source>
        <dbReference type="Google" id="ProtNLM"/>
    </source>
</evidence>
<keyword evidence="1" id="KW-1133">Transmembrane helix</keyword>
<keyword evidence="1" id="KW-0472">Membrane</keyword>
<evidence type="ECO:0000313" key="2">
    <source>
        <dbReference type="EMBL" id="BBU67989.1"/>
    </source>
</evidence>
<dbReference type="EMBL" id="AP022345">
    <property type="protein sequence ID" value="BBU67989.1"/>
    <property type="molecule type" value="Genomic_DNA"/>
</dbReference>
<feature type="transmembrane region" description="Helical" evidence="1">
    <location>
        <begin position="251"/>
        <end position="271"/>
    </location>
</feature>
<proteinExistence type="predicted"/>
<dbReference type="GO" id="GO:0005886">
    <property type="term" value="C:plasma membrane"/>
    <property type="evidence" value="ECO:0007669"/>
    <property type="project" value="TreeGrafter"/>
</dbReference>